<dbReference type="GO" id="GO:0036094">
    <property type="term" value="F:small molecule binding"/>
    <property type="evidence" value="ECO:0007669"/>
    <property type="project" value="InterPro"/>
</dbReference>
<dbReference type="OrthoDB" id="9664333at2759"/>
<evidence type="ECO:0000256" key="7">
    <source>
        <dbReference type="ARBA" id="ARBA00023180"/>
    </source>
</evidence>
<sequence>MAPRQALWVALSLLTALEGQPLQTQEPGSTVSTVLSSFDEAQFQGTWYVLGLGGNTLRRADASTLRPYTATFERKDGRLEVVYAMRRGQHCVTWSYVLTPEAPTGRFSVDGSRDPEQVQVFHTDYASFATMFSQRQAGGQSILRAQLLCRQWALGSRMLSNFICLLRRLGLSSNNLVFPNLPGHRPGPGGWARVGPGPGPGPPPPEPREAHGLA</sequence>
<feature type="region of interest" description="Disordered" evidence="9">
    <location>
        <begin position="188"/>
        <end position="214"/>
    </location>
</feature>
<evidence type="ECO:0000256" key="5">
    <source>
        <dbReference type="ARBA" id="ARBA00022729"/>
    </source>
</evidence>
<dbReference type="InterPro" id="IPR022272">
    <property type="entry name" value="Lipocalin_CS"/>
</dbReference>
<dbReference type="EMBL" id="JAGFMF010011628">
    <property type="protein sequence ID" value="KAG8518633.1"/>
    <property type="molecule type" value="Genomic_DNA"/>
</dbReference>
<evidence type="ECO:0000256" key="8">
    <source>
        <dbReference type="RuleBase" id="RU003695"/>
    </source>
</evidence>
<keyword evidence="7" id="KW-0325">Glycoprotein</keyword>
<dbReference type="InterPro" id="IPR003087">
    <property type="entry name" value="LCN2/LCN12"/>
</dbReference>
<feature type="domain" description="Lipocalin/cytosolic fatty-acid binding" evidence="11">
    <location>
        <begin position="44"/>
        <end position="179"/>
    </location>
</feature>
<dbReference type="Gene3D" id="2.40.128.20">
    <property type="match status" value="1"/>
</dbReference>
<keyword evidence="4" id="KW-0964">Secreted</keyword>
<dbReference type="PANTHER" id="PTHR11430">
    <property type="entry name" value="LIPOCALIN"/>
    <property type="match status" value="1"/>
</dbReference>
<gene>
    <name evidence="12" type="ORF">J0S82_018112</name>
</gene>
<accession>A0A8J6DUC5</accession>
<evidence type="ECO:0000256" key="9">
    <source>
        <dbReference type="SAM" id="MobiDB-lite"/>
    </source>
</evidence>
<evidence type="ECO:0000259" key="11">
    <source>
        <dbReference type="Pfam" id="PF00061"/>
    </source>
</evidence>
<feature type="signal peptide" evidence="10">
    <location>
        <begin position="1"/>
        <end position="19"/>
    </location>
</feature>
<keyword evidence="5 10" id="KW-0732">Signal</keyword>
<dbReference type="SUPFAM" id="SSF50814">
    <property type="entry name" value="Lipocalins"/>
    <property type="match status" value="1"/>
</dbReference>
<keyword evidence="6" id="KW-1015">Disulfide bond</keyword>
<comment type="similarity">
    <text evidence="2 8">Belongs to the calycin superfamily. Lipocalin family.</text>
</comment>
<dbReference type="AlphaFoldDB" id="A0A8J6DUC5"/>
<name>A0A8J6DUC5_GALPY</name>
<comment type="subcellular location">
    <subcellularLocation>
        <location evidence="1">Secreted</location>
    </subcellularLocation>
</comment>
<feature type="chain" id="PRO_5035152401" evidence="10">
    <location>
        <begin position="20"/>
        <end position="214"/>
    </location>
</feature>
<dbReference type="PROSITE" id="PS00213">
    <property type="entry name" value="LIPOCALIN"/>
    <property type="match status" value="1"/>
</dbReference>
<comment type="caution">
    <text evidence="12">The sequence shown here is derived from an EMBL/GenBank/DDBJ whole genome shotgun (WGS) entry which is preliminary data.</text>
</comment>
<evidence type="ECO:0000313" key="12">
    <source>
        <dbReference type="EMBL" id="KAG8518633.1"/>
    </source>
</evidence>
<dbReference type="PRINTS" id="PR01275">
    <property type="entry name" value="NGELATINASE"/>
</dbReference>
<dbReference type="Pfam" id="PF00061">
    <property type="entry name" value="Lipocalin"/>
    <property type="match status" value="1"/>
</dbReference>
<evidence type="ECO:0000256" key="2">
    <source>
        <dbReference type="ARBA" id="ARBA00006889"/>
    </source>
</evidence>
<keyword evidence="3" id="KW-0813">Transport</keyword>
<evidence type="ECO:0000256" key="3">
    <source>
        <dbReference type="ARBA" id="ARBA00022448"/>
    </source>
</evidence>
<dbReference type="InterPro" id="IPR000566">
    <property type="entry name" value="Lipocln_cytosolic_FA-bd_dom"/>
</dbReference>
<evidence type="ECO:0000313" key="13">
    <source>
        <dbReference type="Proteomes" id="UP000700334"/>
    </source>
</evidence>
<dbReference type="PANTHER" id="PTHR11430:SF12">
    <property type="entry name" value="EPIDIDYMAL-SPECIFIC LIPOCALIN-12"/>
    <property type="match status" value="1"/>
</dbReference>
<dbReference type="Proteomes" id="UP000700334">
    <property type="component" value="Unassembled WGS sequence"/>
</dbReference>
<evidence type="ECO:0000256" key="6">
    <source>
        <dbReference type="ARBA" id="ARBA00023157"/>
    </source>
</evidence>
<evidence type="ECO:0000256" key="10">
    <source>
        <dbReference type="SAM" id="SignalP"/>
    </source>
</evidence>
<reference evidence="12" key="1">
    <citation type="journal article" date="2021" name="Evol. Appl.">
        <title>The genome of the Pyrenean desman and the effects of bottlenecks and inbreeding on the genomic landscape of an endangered species.</title>
        <authorList>
            <person name="Escoda L."/>
            <person name="Castresana J."/>
        </authorList>
    </citation>
    <scope>NUCLEOTIDE SEQUENCE</scope>
    <source>
        <strain evidence="12">IBE-C5619</strain>
    </source>
</reference>
<dbReference type="InterPro" id="IPR012674">
    <property type="entry name" value="Calycin"/>
</dbReference>
<evidence type="ECO:0000256" key="1">
    <source>
        <dbReference type="ARBA" id="ARBA00004613"/>
    </source>
</evidence>
<proteinExistence type="inferred from homology"/>
<protein>
    <submittedName>
        <fullName evidence="12">Epididymal-specific lipocalin-12</fullName>
    </submittedName>
</protein>
<evidence type="ECO:0000256" key="4">
    <source>
        <dbReference type="ARBA" id="ARBA00022525"/>
    </source>
</evidence>
<organism evidence="12 13">
    <name type="scientific">Galemys pyrenaicus</name>
    <name type="common">Iberian desman</name>
    <name type="synonym">Pyrenean desman</name>
    <dbReference type="NCBI Taxonomy" id="202257"/>
    <lineage>
        <taxon>Eukaryota</taxon>
        <taxon>Metazoa</taxon>
        <taxon>Chordata</taxon>
        <taxon>Craniata</taxon>
        <taxon>Vertebrata</taxon>
        <taxon>Euteleostomi</taxon>
        <taxon>Mammalia</taxon>
        <taxon>Eutheria</taxon>
        <taxon>Laurasiatheria</taxon>
        <taxon>Eulipotyphla</taxon>
        <taxon>Talpidae</taxon>
        <taxon>Galemys</taxon>
    </lineage>
</organism>
<dbReference type="InterPro" id="IPR002345">
    <property type="entry name" value="Lipocalin"/>
</dbReference>
<dbReference type="GO" id="GO:0005615">
    <property type="term" value="C:extracellular space"/>
    <property type="evidence" value="ECO:0007669"/>
    <property type="project" value="TreeGrafter"/>
</dbReference>
<keyword evidence="13" id="KW-1185">Reference proteome</keyword>